<evidence type="ECO:0000259" key="1">
    <source>
        <dbReference type="Pfam" id="PF03732"/>
    </source>
</evidence>
<reference evidence="2" key="1">
    <citation type="journal article" date="2013" name="Nat. Biotechnol.">
        <title>Draft genome sequence of chickpea (Cicer arietinum) provides a resource for trait improvement.</title>
        <authorList>
            <person name="Varshney R.K."/>
            <person name="Song C."/>
            <person name="Saxena R.K."/>
            <person name="Azam S."/>
            <person name="Yu S."/>
            <person name="Sharpe A.G."/>
            <person name="Cannon S."/>
            <person name="Baek J."/>
            <person name="Rosen B.D."/>
            <person name="Tar'an B."/>
            <person name="Millan T."/>
            <person name="Zhang X."/>
            <person name="Ramsay L.D."/>
            <person name="Iwata A."/>
            <person name="Wang Y."/>
            <person name="Nelson W."/>
            <person name="Farmer A.D."/>
            <person name="Gaur P.M."/>
            <person name="Soderlund C."/>
            <person name="Penmetsa R.V."/>
            <person name="Xu C."/>
            <person name="Bharti A.K."/>
            <person name="He W."/>
            <person name="Winter P."/>
            <person name="Zhao S."/>
            <person name="Hane J.K."/>
            <person name="Carrasquilla-Garcia N."/>
            <person name="Condie J.A."/>
            <person name="Upadhyaya H.D."/>
            <person name="Luo M.C."/>
            <person name="Thudi M."/>
            <person name="Gowda C.L."/>
            <person name="Singh N.P."/>
            <person name="Lichtenzveig J."/>
            <person name="Gali K.K."/>
            <person name="Rubio J."/>
            <person name="Nadarajan N."/>
            <person name="Dolezel J."/>
            <person name="Bansal K.C."/>
            <person name="Xu X."/>
            <person name="Edwards D."/>
            <person name="Zhang G."/>
            <person name="Kahl G."/>
            <person name="Gil J."/>
            <person name="Singh K.B."/>
            <person name="Datta S.K."/>
            <person name="Jackson S.A."/>
            <person name="Wang J."/>
            <person name="Cook D.R."/>
        </authorList>
    </citation>
    <scope>NUCLEOTIDE SEQUENCE [LARGE SCALE GENOMIC DNA]</scope>
    <source>
        <strain evidence="2">cv. CDC Frontier</strain>
    </source>
</reference>
<accession>A0A1S2XF35</accession>
<reference evidence="3" key="2">
    <citation type="submission" date="2025-08" db="UniProtKB">
        <authorList>
            <consortium name="RefSeq"/>
        </authorList>
    </citation>
    <scope>IDENTIFICATION</scope>
    <source>
        <tissue evidence="3">Etiolated seedlings</tissue>
    </source>
</reference>
<dbReference type="eggNOG" id="KOG0017">
    <property type="taxonomic scope" value="Eukaryota"/>
</dbReference>
<name>A0A1S2XF35_CICAR</name>
<evidence type="ECO:0000313" key="2">
    <source>
        <dbReference type="Proteomes" id="UP000087171"/>
    </source>
</evidence>
<organism evidence="2 3">
    <name type="scientific">Cicer arietinum</name>
    <name type="common">Chickpea</name>
    <name type="synonym">Garbanzo</name>
    <dbReference type="NCBI Taxonomy" id="3827"/>
    <lineage>
        <taxon>Eukaryota</taxon>
        <taxon>Viridiplantae</taxon>
        <taxon>Streptophyta</taxon>
        <taxon>Embryophyta</taxon>
        <taxon>Tracheophyta</taxon>
        <taxon>Spermatophyta</taxon>
        <taxon>Magnoliopsida</taxon>
        <taxon>eudicotyledons</taxon>
        <taxon>Gunneridae</taxon>
        <taxon>Pentapetalae</taxon>
        <taxon>rosids</taxon>
        <taxon>fabids</taxon>
        <taxon>Fabales</taxon>
        <taxon>Fabaceae</taxon>
        <taxon>Papilionoideae</taxon>
        <taxon>50 kb inversion clade</taxon>
        <taxon>NPAAA clade</taxon>
        <taxon>Hologalegina</taxon>
        <taxon>IRL clade</taxon>
        <taxon>Cicereae</taxon>
        <taxon>Cicer</taxon>
    </lineage>
</organism>
<dbReference type="Proteomes" id="UP000087171">
    <property type="component" value="Chromosome Ca1"/>
</dbReference>
<feature type="domain" description="Retrotransposon gag" evidence="1">
    <location>
        <begin position="59"/>
        <end position="150"/>
    </location>
</feature>
<evidence type="ECO:0000313" key="3">
    <source>
        <dbReference type="RefSeq" id="XP_004488381.1"/>
    </source>
</evidence>
<dbReference type="AlphaFoldDB" id="A0A1S2XF35"/>
<keyword evidence="2" id="KW-1185">Reference proteome</keyword>
<dbReference type="PANTHER" id="PTHR37610">
    <property type="entry name" value="CCHC-TYPE DOMAIN-CONTAINING PROTEIN"/>
    <property type="match status" value="1"/>
</dbReference>
<dbReference type="PaxDb" id="3827-XP_004488381.1"/>
<protein>
    <submittedName>
        <fullName evidence="3">Uncharacterized protein LOC101491396</fullName>
    </submittedName>
</protein>
<proteinExistence type="predicted"/>
<dbReference type="STRING" id="3827.A0A1S2XF35"/>
<dbReference type="PANTHER" id="PTHR37610:SF55">
    <property type="entry name" value="RETROTRANSPOSON COPIA-LIKE N-TERMINAL DOMAIN-CONTAINING PROTEIN"/>
    <property type="match status" value="1"/>
</dbReference>
<dbReference type="RefSeq" id="XP_004488381.1">
    <property type="nucleotide sequence ID" value="XM_004488324.1"/>
</dbReference>
<dbReference type="InterPro" id="IPR005162">
    <property type="entry name" value="Retrotrans_gag_dom"/>
</dbReference>
<dbReference type="GeneID" id="101491396"/>
<dbReference type="KEGG" id="cam:101491396"/>
<gene>
    <name evidence="3" type="primary">LOC101491396</name>
</gene>
<sequence>MYISLEMKKKFGFVDGSIKKSDSEDPNFLAWKRCNTLIISWFYHSISPEIVSSILWLDDAFSIWQELRNRFSQGDFVRISQLTYDLSSLKQGDSSITTYFTTLKKLSDELYNFRPIPSCKYSFNGCCNTFSTVTTYREHDLILYFLQGLNETYTAVRSQIFLLDPLPSLTKIYSMILQQEQQLHIGLLLEPTVMIVNSSVKPYENRSKPNFKSTGGKPPNSRLCIHCKKTNHTIDKCYFLHGFPPGYQTKKVVHSVETNP</sequence>
<dbReference type="OrthoDB" id="5544992at2759"/>
<dbReference type="Pfam" id="PF03732">
    <property type="entry name" value="Retrotrans_gag"/>
    <property type="match status" value="1"/>
</dbReference>